<dbReference type="InterPro" id="IPR016047">
    <property type="entry name" value="M23ase_b-sheet_dom"/>
</dbReference>
<accession>A0A2W2EBV5</accession>
<keyword evidence="1" id="KW-0732">Signal</keyword>
<dbReference type="InterPro" id="IPR050570">
    <property type="entry name" value="Cell_wall_metabolism_enzyme"/>
</dbReference>
<protein>
    <submittedName>
        <fullName evidence="4">M23 family peptidase</fullName>
    </submittedName>
</protein>
<dbReference type="CDD" id="cd12797">
    <property type="entry name" value="M23_peptidase"/>
    <property type="match status" value="1"/>
</dbReference>
<dbReference type="PANTHER" id="PTHR21666:SF289">
    <property type="entry name" value="L-ALA--D-GLU ENDOPEPTIDASE"/>
    <property type="match status" value="1"/>
</dbReference>
<organism evidence="4 5">
    <name type="scientific">Micromonospora craterilacus</name>
    <dbReference type="NCBI Taxonomy" id="1655439"/>
    <lineage>
        <taxon>Bacteria</taxon>
        <taxon>Bacillati</taxon>
        <taxon>Actinomycetota</taxon>
        <taxon>Actinomycetes</taxon>
        <taxon>Micromonosporales</taxon>
        <taxon>Micromonosporaceae</taxon>
        <taxon>Micromonospora</taxon>
    </lineage>
</organism>
<dbReference type="GO" id="GO:0004222">
    <property type="term" value="F:metalloendopeptidase activity"/>
    <property type="evidence" value="ECO:0007669"/>
    <property type="project" value="TreeGrafter"/>
</dbReference>
<keyword evidence="5" id="KW-1185">Reference proteome</keyword>
<feature type="domain" description="M23ase beta-sheet core" evidence="3">
    <location>
        <begin position="86"/>
        <end position="180"/>
    </location>
</feature>
<evidence type="ECO:0000313" key="5">
    <source>
        <dbReference type="Proteomes" id="UP000248924"/>
    </source>
</evidence>
<reference evidence="4 5" key="1">
    <citation type="submission" date="2018-01" db="EMBL/GenBank/DDBJ databases">
        <title>Draft genome sequence of Jishengella sp. NA12.</title>
        <authorList>
            <person name="Sahin N."/>
            <person name="Ay H."/>
            <person name="Saygin H."/>
        </authorList>
    </citation>
    <scope>NUCLEOTIDE SEQUENCE [LARGE SCALE GENOMIC DNA]</scope>
    <source>
        <strain evidence="4 5">NA12</strain>
    </source>
</reference>
<dbReference type="PANTHER" id="PTHR21666">
    <property type="entry name" value="PEPTIDASE-RELATED"/>
    <property type="match status" value="1"/>
</dbReference>
<dbReference type="OrthoDB" id="5245088at2"/>
<dbReference type="Gene3D" id="2.70.70.10">
    <property type="entry name" value="Glucose Permease (Domain IIA)"/>
    <property type="match status" value="1"/>
</dbReference>
<dbReference type="InterPro" id="IPR011055">
    <property type="entry name" value="Dup_hybrid_motif"/>
</dbReference>
<dbReference type="AlphaFoldDB" id="A0A2W2EBV5"/>
<name>A0A2W2EBV5_9ACTN</name>
<evidence type="ECO:0000259" key="3">
    <source>
        <dbReference type="Pfam" id="PF01551"/>
    </source>
</evidence>
<dbReference type="Proteomes" id="UP000248924">
    <property type="component" value="Unassembled WGS sequence"/>
</dbReference>
<feature type="compositionally biased region" description="Low complexity" evidence="2">
    <location>
        <begin position="32"/>
        <end position="61"/>
    </location>
</feature>
<dbReference type="Pfam" id="PF01551">
    <property type="entry name" value="Peptidase_M23"/>
    <property type="match status" value="1"/>
</dbReference>
<proteinExistence type="predicted"/>
<gene>
    <name evidence="4" type="ORF">C1I95_21520</name>
</gene>
<evidence type="ECO:0000256" key="2">
    <source>
        <dbReference type="SAM" id="MobiDB-lite"/>
    </source>
</evidence>
<dbReference type="SUPFAM" id="SSF51261">
    <property type="entry name" value="Duplicated hybrid motif"/>
    <property type="match status" value="1"/>
</dbReference>
<feature type="region of interest" description="Disordered" evidence="2">
    <location>
        <begin position="1"/>
        <end position="65"/>
    </location>
</feature>
<evidence type="ECO:0000256" key="1">
    <source>
        <dbReference type="ARBA" id="ARBA00022729"/>
    </source>
</evidence>
<sequence>MAVPAMPGRPPALTTSPSRPPAEPGGGGLVFVGGPAQAGGPSPAAGQLAVGGAPAPGTAGPFRWPVDGAPNPVRRFDPPPRPWLSGHRGVDLLALPGATIRAAGAGTVLFAGMVAGRPVVSVEHADGLRTTYEPVQPVVTAGTVVPAGAALGGLLPGHAGCPGDACLHWGLRQGSDYLDPLALVGLGRARLLPLGEITTLGAG</sequence>
<comment type="caution">
    <text evidence="4">The sequence shown here is derived from an EMBL/GenBank/DDBJ whole genome shotgun (WGS) entry which is preliminary data.</text>
</comment>
<evidence type="ECO:0000313" key="4">
    <source>
        <dbReference type="EMBL" id="PZG14545.1"/>
    </source>
</evidence>
<dbReference type="EMBL" id="POTY01000146">
    <property type="protein sequence ID" value="PZG14545.1"/>
    <property type="molecule type" value="Genomic_DNA"/>
</dbReference>